<organism evidence="2 3">
    <name type="scientific">Faecalicatena contorta</name>
    <dbReference type="NCBI Taxonomy" id="39482"/>
    <lineage>
        <taxon>Bacteria</taxon>
        <taxon>Bacillati</taxon>
        <taxon>Bacillota</taxon>
        <taxon>Clostridia</taxon>
        <taxon>Lachnospirales</taxon>
        <taxon>Lachnospiraceae</taxon>
        <taxon>Faecalicatena</taxon>
    </lineage>
</organism>
<dbReference type="GO" id="GO:0016747">
    <property type="term" value="F:acyltransferase activity, transferring groups other than amino-acyl groups"/>
    <property type="evidence" value="ECO:0007669"/>
    <property type="project" value="InterPro"/>
</dbReference>
<accession>A0A174H894</accession>
<dbReference type="InterPro" id="IPR016181">
    <property type="entry name" value="Acyl_CoA_acyltransferase"/>
</dbReference>
<proteinExistence type="predicted"/>
<sequence>MQIQEVFDQKVKSDICNIILRELPDWFGVEASIVDYVSKVKTMPFYAVFDEQTPVGFVAIKIHNTYTAEVCVMGVINRYQRGGLGTRLISAVEEYCCSNNFEFLTVKTLADTVQYEPYERTRRFYHKMGFVPLEIFPLHWDEENPCLFMAKKL</sequence>
<protein>
    <submittedName>
        <fullName evidence="2">Ribosomal-protein-alanine acetyltransferase</fullName>
    </submittedName>
</protein>
<evidence type="ECO:0000259" key="1">
    <source>
        <dbReference type="PROSITE" id="PS51186"/>
    </source>
</evidence>
<dbReference type="STRING" id="39482.ERS852491_03027"/>
<name>A0A174H894_9FIRM</name>
<dbReference type="AlphaFoldDB" id="A0A174H894"/>
<dbReference type="Pfam" id="PF00583">
    <property type="entry name" value="Acetyltransf_1"/>
    <property type="match status" value="1"/>
</dbReference>
<gene>
    <name evidence="2" type="ORF">ERS852491_03027</name>
</gene>
<dbReference type="CDD" id="cd04301">
    <property type="entry name" value="NAT_SF"/>
    <property type="match status" value="1"/>
</dbReference>
<evidence type="ECO:0000313" key="3">
    <source>
        <dbReference type="Proteomes" id="UP000095544"/>
    </source>
</evidence>
<dbReference type="OrthoDB" id="9783470at2"/>
<dbReference type="EMBL" id="CYZU01000029">
    <property type="protein sequence ID" value="CUO70451.1"/>
    <property type="molecule type" value="Genomic_DNA"/>
</dbReference>
<evidence type="ECO:0000313" key="2">
    <source>
        <dbReference type="EMBL" id="CUO70451.1"/>
    </source>
</evidence>
<dbReference type="Proteomes" id="UP000095544">
    <property type="component" value="Unassembled WGS sequence"/>
</dbReference>
<dbReference type="SUPFAM" id="SSF55729">
    <property type="entry name" value="Acyl-CoA N-acyltransferases (Nat)"/>
    <property type="match status" value="1"/>
</dbReference>
<dbReference type="InterPro" id="IPR000182">
    <property type="entry name" value="GNAT_dom"/>
</dbReference>
<feature type="domain" description="N-acetyltransferase" evidence="1">
    <location>
        <begin position="1"/>
        <end position="153"/>
    </location>
</feature>
<reference evidence="2 3" key="1">
    <citation type="submission" date="2015-09" db="EMBL/GenBank/DDBJ databases">
        <authorList>
            <consortium name="Pathogen Informatics"/>
        </authorList>
    </citation>
    <scope>NUCLEOTIDE SEQUENCE [LARGE SCALE GENOMIC DNA]</scope>
    <source>
        <strain evidence="2 3">2789STDY5834876</strain>
    </source>
</reference>
<dbReference type="Gene3D" id="3.40.630.30">
    <property type="match status" value="1"/>
</dbReference>
<dbReference type="PROSITE" id="PS51186">
    <property type="entry name" value="GNAT"/>
    <property type="match status" value="1"/>
</dbReference>
<keyword evidence="2" id="KW-0808">Transferase</keyword>
<dbReference type="RefSeq" id="WP_055153973.1">
    <property type="nucleotide sequence ID" value="NZ_CYZU01000029.1"/>
</dbReference>